<protein>
    <recommendedName>
        <fullName evidence="3">F-box domain-containing protein</fullName>
    </recommendedName>
</protein>
<keyword evidence="2" id="KW-1185">Reference proteome</keyword>
<reference evidence="1 2" key="1">
    <citation type="submission" date="2022-09" db="EMBL/GenBank/DDBJ databases">
        <authorList>
            <person name="Palmer J.M."/>
        </authorList>
    </citation>
    <scope>NUCLEOTIDE SEQUENCE [LARGE SCALE GENOMIC DNA]</scope>
    <source>
        <strain evidence="1 2">DSM 7382</strain>
    </source>
</reference>
<dbReference type="Gene3D" id="3.80.10.10">
    <property type="entry name" value="Ribonuclease Inhibitor"/>
    <property type="match status" value="1"/>
</dbReference>
<comment type="caution">
    <text evidence="1">The sequence shown here is derived from an EMBL/GenBank/DDBJ whole genome shotgun (WGS) entry which is preliminary data.</text>
</comment>
<proteinExistence type="predicted"/>
<dbReference type="AlphaFoldDB" id="A0AAW0G0U6"/>
<accession>A0AAW0G0U6</accession>
<dbReference type="Proteomes" id="UP001385951">
    <property type="component" value="Unassembled WGS sequence"/>
</dbReference>
<evidence type="ECO:0000313" key="1">
    <source>
        <dbReference type="EMBL" id="KAK7683251.1"/>
    </source>
</evidence>
<sequence>MVSDGRDVYCHVLPIIPNTTRHVVYNRHILQSIDITLWSTGDSSYSEGPETSESRSAASDNNIAAFSGNEWSDDTCCTQNIDTQLANYSALLDIDSKKRAYDRLLGIPESETVAYERRTKRCTYSGRWDDDAATGDRHISPLSPPDLSLYDVDVKMQDAINGYFTTTVGETVFRNDISCNTQKTSPKLREVLAPAVSDPREKAHNGILHSRKPSSLQTGDCSGNLPMEIYEIIIDYVAEVSDFDRRSALARCARVCRAWVPRAQMHLFSSIVPYFPYKDRQLVGVQDAVRRKPFLLQYIKSFNAAYDEMPRPTTLLTAYHMRSLKQWTISRLDLSTTHPSLSKFASSTTSLHLLQLLCCKTKNINHLCRFLTSFGSLSILVLSWSNSMPFHGHDLPHLQFSRSKSSLRTLAIQFTPNISLLLQSFTRACPFVARLKRLIFSWNPRYDGTPVSSPVPEITELLWHCSQSIEEVAVILGGFWVSFDAPGRML</sequence>
<organism evidence="1 2">
    <name type="scientific">Cerrena zonata</name>
    <dbReference type="NCBI Taxonomy" id="2478898"/>
    <lineage>
        <taxon>Eukaryota</taxon>
        <taxon>Fungi</taxon>
        <taxon>Dikarya</taxon>
        <taxon>Basidiomycota</taxon>
        <taxon>Agaricomycotina</taxon>
        <taxon>Agaricomycetes</taxon>
        <taxon>Polyporales</taxon>
        <taxon>Cerrenaceae</taxon>
        <taxon>Cerrena</taxon>
    </lineage>
</organism>
<evidence type="ECO:0008006" key="3">
    <source>
        <dbReference type="Google" id="ProtNLM"/>
    </source>
</evidence>
<gene>
    <name evidence="1" type="ORF">QCA50_013513</name>
</gene>
<evidence type="ECO:0000313" key="2">
    <source>
        <dbReference type="Proteomes" id="UP001385951"/>
    </source>
</evidence>
<dbReference type="SUPFAM" id="SSF52047">
    <property type="entry name" value="RNI-like"/>
    <property type="match status" value="1"/>
</dbReference>
<dbReference type="InterPro" id="IPR032675">
    <property type="entry name" value="LRR_dom_sf"/>
</dbReference>
<dbReference type="EMBL" id="JASBNA010000031">
    <property type="protein sequence ID" value="KAK7683251.1"/>
    <property type="molecule type" value="Genomic_DNA"/>
</dbReference>
<name>A0AAW0G0U6_9APHY</name>